<accession>A0ABV9IAV5</accession>
<feature type="domain" description="DinB-like" evidence="1">
    <location>
        <begin position="12"/>
        <end position="147"/>
    </location>
</feature>
<dbReference type="Pfam" id="PF12867">
    <property type="entry name" value="DinB_2"/>
    <property type="match status" value="1"/>
</dbReference>
<comment type="caution">
    <text evidence="2">The sequence shown here is derived from an EMBL/GenBank/DDBJ whole genome shotgun (WGS) entry which is preliminary data.</text>
</comment>
<organism evidence="2 3">
    <name type="scientific">Deinococcus hohokamensis</name>
    <dbReference type="NCBI Taxonomy" id="309883"/>
    <lineage>
        <taxon>Bacteria</taxon>
        <taxon>Thermotogati</taxon>
        <taxon>Deinococcota</taxon>
        <taxon>Deinococci</taxon>
        <taxon>Deinococcales</taxon>
        <taxon>Deinococcaceae</taxon>
        <taxon>Deinococcus</taxon>
    </lineage>
</organism>
<dbReference type="Proteomes" id="UP001595952">
    <property type="component" value="Unassembled WGS sequence"/>
</dbReference>
<name>A0ABV9IAV5_9DEIO</name>
<keyword evidence="3" id="KW-1185">Reference proteome</keyword>
<proteinExistence type="predicted"/>
<reference evidence="3" key="1">
    <citation type="journal article" date="2019" name="Int. J. Syst. Evol. Microbiol.">
        <title>The Global Catalogue of Microorganisms (GCM) 10K type strain sequencing project: providing services to taxonomists for standard genome sequencing and annotation.</title>
        <authorList>
            <consortium name="The Broad Institute Genomics Platform"/>
            <consortium name="The Broad Institute Genome Sequencing Center for Infectious Disease"/>
            <person name="Wu L."/>
            <person name="Ma J."/>
        </authorList>
    </citation>
    <scope>NUCLEOTIDE SEQUENCE [LARGE SCALE GENOMIC DNA]</scope>
    <source>
        <strain evidence="3">CCUG 55995</strain>
    </source>
</reference>
<dbReference type="Gene3D" id="1.20.120.450">
    <property type="entry name" value="dinb family like domain"/>
    <property type="match status" value="1"/>
</dbReference>
<protein>
    <submittedName>
        <fullName evidence="2">DinB family protein</fullName>
    </submittedName>
</protein>
<evidence type="ECO:0000313" key="2">
    <source>
        <dbReference type="EMBL" id="MFC4639063.1"/>
    </source>
</evidence>
<dbReference type="RefSeq" id="WP_380062062.1">
    <property type="nucleotide sequence ID" value="NZ_JBHSEI010000008.1"/>
</dbReference>
<dbReference type="EMBL" id="JBHSEI010000008">
    <property type="protein sequence ID" value="MFC4639063.1"/>
    <property type="molecule type" value="Genomic_DNA"/>
</dbReference>
<evidence type="ECO:0000313" key="3">
    <source>
        <dbReference type="Proteomes" id="UP001595952"/>
    </source>
</evidence>
<evidence type="ECO:0000259" key="1">
    <source>
        <dbReference type="Pfam" id="PF12867"/>
    </source>
</evidence>
<dbReference type="InterPro" id="IPR024775">
    <property type="entry name" value="DinB-like"/>
</dbReference>
<gene>
    <name evidence="2" type="ORF">ACFO0D_12010</name>
</gene>
<sequence>MEFRLEEGMPVLRATPGTLRALLQDLPDPWVHANEGPQTWSPFEVVGHLVMAEQQNWRPRLQSLWHGEGTFPPFDRFAHLGAHQGRSLDELLDEFRRQRAESLELLEALKLTPQDLSRTGKHPEFGAVTLGQLLATWVTHDLSHLVQVSRTLARQYRAAVGPWQAYLSVLQGP</sequence>
<dbReference type="InterPro" id="IPR034660">
    <property type="entry name" value="DinB/YfiT-like"/>
</dbReference>
<dbReference type="SUPFAM" id="SSF109854">
    <property type="entry name" value="DinB/YfiT-like putative metalloenzymes"/>
    <property type="match status" value="1"/>
</dbReference>